<reference evidence="1 2" key="1">
    <citation type="submission" date="2022-04" db="EMBL/GenBank/DDBJ databases">
        <title>Spirosoma sp. strain RP8 genome sequencing and assembly.</title>
        <authorList>
            <person name="Jung Y."/>
        </authorList>
    </citation>
    <scope>NUCLEOTIDE SEQUENCE [LARGE SCALE GENOMIC DNA]</scope>
    <source>
        <strain evidence="1 2">RP8</strain>
    </source>
</reference>
<comment type="caution">
    <text evidence="1">The sequence shown here is derived from an EMBL/GenBank/DDBJ whole genome shotgun (WGS) entry which is preliminary data.</text>
</comment>
<dbReference type="RefSeq" id="WP_248480712.1">
    <property type="nucleotide sequence ID" value="NZ_JALPRF010000013.1"/>
</dbReference>
<accession>A0ABT0HUM9</accession>
<keyword evidence="2" id="KW-1185">Reference proteome</keyword>
<dbReference type="EMBL" id="JALPRF010000013">
    <property type="protein sequence ID" value="MCK8495902.1"/>
    <property type="molecule type" value="Genomic_DNA"/>
</dbReference>
<sequence length="483" mass="55653">MKVEYLIVSPQDGNFCNSEYTFNNLIQTSDEITITGSKLVFGNSEDSLELNYIIETEIIKDKSQRYFHVTFDLSNEKKIELFTTFLRSFRKAVEKLHDKVMISALRDEISVHYITEAYPLINSIENLMRYVILKFMLINVGMEWTKVAMPSGLRDKFDNKSTRNNSENKLENYLYNADFSQLSEFLFSSYREMEISQLDNILNSKDSTSLTIDEIKKKILPKSNWDRYFSELINYNSKKLAEQWEQLNLLRIKVAHNKDFTKSDLDKVKSLTEEVKEKLDEAINSLSKIKLDEHQKQVIINNSLVASSQSSDDSNLKAFGLEWYLNTYRDYISHAGPLADGFDPELNYLIGFKVKADVCLAIICLGEHHLDGLSKKISANYTLDNILNTLRLKVIRLALNADSYFESHILLVFQFKSNPIYDIYSPISSFEEGMKKSFPNLRLFTTTTNNSAGIPDDAFIKNLSSFNAGYYKEEGYNEGTPLS</sequence>
<proteinExistence type="predicted"/>
<dbReference type="Proteomes" id="UP001202180">
    <property type="component" value="Unassembled WGS sequence"/>
</dbReference>
<name>A0ABT0HUM9_9BACT</name>
<organism evidence="1 2">
    <name type="scientific">Spirosoma liriopis</name>
    <dbReference type="NCBI Taxonomy" id="2937440"/>
    <lineage>
        <taxon>Bacteria</taxon>
        <taxon>Pseudomonadati</taxon>
        <taxon>Bacteroidota</taxon>
        <taxon>Cytophagia</taxon>
        <taxon>Cytophagales</taxon>
        <taxon>Cytophagaceae</taxon>
        <taxon>Spirosoma</taxon>
    </lineage>
</organism>
<gene>
    <name evidence="1" type="ORF">M0L20_28810</name>
</gene>
<evidence type="ECO:0000313" key="2">
    <source>
        <dbReference type="Proteomes" id="UP001202180"/>
    </source>
</evidence>
<protein>
    <submittedName>
        <fullName evidence="1">HEPN domain-containing protein</fullName>
    </submittedName>
</protein>
<evidence type="ECO:0000313" key="1">
    <source>
        <dbReference type="EMBL" id="MCK8495902.1"/>
    </source>
</evidence>